<gene>
    <name evidence="2" type="ORF">SEPMUDRAFT_132143</name>
</gene>
<accession>M3CL33</accession>
<evidence type="ECO:0000256" key="1">
    <source>
        <dbReference type="SAM" id="MobiDB-lite"/>
    </source>
</evidence>
<dbReference type="Gene3D" id="3.40.50.150">
    <property type="entry name" value="Vaccinia Virus protein VP39"/>
    <property type="match status" value="1"/>
</dbReference>
<dbReference type="RefSeq" id="XP_016762619.1">
    <property type="nucleotide sequence ID" value="XM_016902475.1"/>
</dbReference>
<evidence type="ECO:0000313" key="3">
    <source>
        <dbReference type="Proteomes" id="UP000016931"/>
    </source>
</evidence>
<dbReference type="GeneID" id="27899612"/>
<dbReference type="OrthoDB" id="2671at2759"/>
<dbReference type="PANTHER" id="PTHR14614:SF156">
    <property type="entry name" value="PROTEIN-LYSINE N-METHYLTRANSFERASE EFM2"/>
    <property type="match status" value="1"/>
</dbReference>
<dbReference type="OMA" id="CWWSIWG"/>
<feature type="compositionally biased region" description="Low complexity" evidence="1">
    <location>
        <begin position="61"/>
        <end position="78"/>
    </location>
</feature>
<dbReference type="Pfam" id="PF10294">
    <property type="entry name" value="Methyltransf_16"/>
    <property type="match status" value="1"/>
</dbReference>
<dbReference type="Proteomes" id="UP000016931">
    <property type="component" value="Unassembled WGS sequence"/>
</dbReference>
<dbReference type="InterPro" id="IPR029063">
    <property type="entry name" value="SAM-dependent_MTases_sf"/>
</dbReference>
<dbReference type="PANTHER" id="PTHR14614">
    <property type="entry name" value="HEPATOCELLULAR CARCINOMA-ASSOCIATED ANTIGEN"/>
    <property type="match status" value="1"/>
</dbReference>
<dbReference type="GO" id="GO:0005829">
    <property type="term" value="C:cytosol"/>
    <property type="evidence" value="ECO:0007669"/>
    <property type="project" value="TreeGrafter"/>
</dbReference>
<organism evidence="2 3">
    <name type="scientific">Sphaerulina musiva (strain SO2202)</name>
    <name type="common">Poplar stem canker fungus</name>
    <name type="synonym">Septoria musiva</name>
    <dbReference type="NCBI Taxonomy" id="692275"/>
    <lineage>
        <taxon>Eukaryota</taxon>
        <taxon>Fungi</taxon>
        <taxon>Dikarya</taxon>
        <taxon>Ascomycota</taxon>
        <taxon>Pezizomycotina</taxon>
        <taxon>Dothideomycetes</taxon>
        <taxon>Dothideomycetidae</taxon>
        <taxon>Mycosphaerellales</taxon>
        <taxon>Mycosphaerellaceae</taxon>
        <taxon>Sphaerulina</taxon>
    </lineage>
</organism>
<name>M3CL33_SPHMS</name>
<evidence type="ECO:0000313" key="2">
    <source>
        <dbReference type="EMBL" id="EMF14498.1"/>
    </source>
</evidence>
<dbReference type="AlphaFoldDB" id="M3CL33"/>
<feature type="region of interest" description="Disordered" evidence="1">
    <location>
        <begin position="56"/>
        <end position="81"/>
    </location>
</feature>
<dbReference type="eggNOG" id="KOG2793">
    <property type="taxonomic scope" value="Eukaryota"/>
</dbReference>
<proteinExistence type="predicted"/>
<dbReference type="HOGENOM" id="CLU_049351_1_1_1"/>
<dbReference type="GO" id="GO:0008757">
    <property type="term" value="F:S-adenosylmethionine-dependent methyltransferase activity"/>
    <property type="evidence" value="ECO:0007669"/>
    <property type="project" value="UniProtKB-ARBA"/>
</dbReference>
<reference evidence="2 3" key="1">
    <citation type="journal article" date="2012" name="PLoS Pathog.">
        <title>Diverse lifestyles and strategies of plant pathogenesis encoded in the genomes of eighteen Dothideomycetes fungi.</title>
        <authorList>
            <person name="Ohm R.A."/>
            <person name="Feau N."/>
            <person name="Henrissat B."/>
            <person name="Schoch C.L."/>
            <person name="Horwitz B.A."/>
            <person name="Barry K.W."/>
            <person name="Condon B.J."/>
            <person name="Copeland A.C."/>
            <person name="Dhillon B."/>
            <person name="Glaser F."/>
            <person name="Hesse C.N."/>
            <person name="Kosti I."/>
            <person name="LaButti K."/>
            <person name="Lindquist E.A."/>
            <person name="Lucas S."/>
            <person name="Salamov A.A."/>
            <person name="Bradshaw R.E."/>
            <person name="Ciuffetti L."/>
            <person name="Hamelin R.C."/>
            <person name="Kema G.H.J."/>
            <person name="Lawrence C."/>
            <person name="Scott J.A."/>
            <person name="Spatafora J.W."/>
            <person name="Turgeon B.G."/>
            <person name="de Wit P.J.G.M."/>
            <person name="Zhong S."/>
            <person name="Goodwin S.B."/>
            <person name="Grigoriev I.V."/>
        </authorList>
    </citation>
    <scope>NUCLEOTIDE SEQUENCE [LARGE SCALE GENOMIC DNA]</scope>
    <source>
        <strain evidence="2 3">SO2202</strain>
    </source>
</reference>
<dbReference type="STRING" id="692275.M3CL33"/>
<keyword evidence="3" id="KW-1185">Reference proteome</keyword>
<dbReference type="SUPFAM" id="SSF53335">
    <property type="entry name" value="S-adenosyl-L-methionine-dependent methyltransferases"/>
    <property type="match status" value="1"/>
</dbReference>
<dbReference type="EMBL" id="KB456262">
    <property type="protein sequence ID" value="EMF14498.1"/>
    <property type="molecule type" value="Genomic_DNA"/>
</dbReference>
<dbReference type="CDD" id="cd02440">
    <property type="entry name" value="AdoMet_MTases"/>
    <property type="match status" value="1"/>
</dbReference>
<protein>
    <submittedName>
        <fullName evidence="2">Uncharacterized protein</fullName>
    </submittedName>
</protein>
<sequence>MALPRVELTARDLGLADDCQGEEEEALDVLDLPQLYTKPNAESLLLTLADLSSQPASWEATPRSSGTPTGPLSGSSTPYRRKRKIRSDGIPSYLTKIISSRLAWIEDDEQKECIWETAAQRLSERSGRTAMGAISRSFVIPLSVPPSQEDSTGVATTHGTGLDLPEECFEVTLHEPALTGDTLGLKTWASSFLLAKRLAVLLHTLPQCPPDTFILELGSGTGLVGMAAAAVFGKHVIVTDLPEIVPNLDHNARSNAHTLAAYGGRCSATVLDWMQPDVFCLDEIHHGDAHTFPLILAADPIYSPEHPRLLAGAVGHHLMKTNDARVVVEMPLRDAYAVERRDFRESMSASGLVLLDEGEETGYDDWSSNSEDDLLEVRCWWSIWGRC</sequence>
<dbReference type="InterPro" id="IPR019410">
    <property type="entry name" value="Methyltransf_16"/>
</dbReference>